<dbReference type="GO" id="GO:0005886">
    <property type="term" value="C:plasma membrane"/>
    <property type="evidence" value="ECO:0007669"/>
    <property type="project" value="TreeGrafter"/>
</dbReference>
<evidence type="ECO:0000256" key="8">
    <source>
        <dbReference type="SAM" id="Phobius"/>
    </source>
</evidence>
<dbReference type="InterPro" id="IPR020846">
    <property type="entry name" value="MFS_dom"/>
</dbReference>
<dbReference type="GO" id="GO:0046943">
    <property type="term" value="F:carboxylic acid transmembrane transporter activity"/>
    <property type="evidence" value="ECO:0007669"/>
    <property type="project" value="TreeGrafter"/>
</dbReference>
<evidence type="ECO:0000313" key="12">
    <source>
        <dbReference type="Proteomes" id="UP000182444"/>
    </source>
</evidence>
<feature type="transmembrane region" description="Helical" evidence="8">
    <location>
        <begin position="407"/>
        <end position="431"/>
    </location>
</feature>
<dbReference type="SUPFAM" id="SSF103473">
    <property type="entry name" value="MFS general substrate transporter"/>
    <property type="match status" value="1"/>
</dbReference>
<dbReference type="PANTHER" id="PTHR23508:SF10">
    <property type="entry name" value="CARBOXYLIC ACID TRANSPORTER PROTEIN HOMOLOG"/>
    <property type="match status" value="1"/>
</dbReference>
<evidence type="ECO:0000256" key="6">
    <source>
        <dbReference type="ARBA" id="ARBA00023136"/>
    </source>
</evidence>
<protein>
    <submittedName>
        <fullName evidence="11">Major facilitator superfamily domain-containing protein</fullName>
    </submittedName>
</protein>
<accession>A0A1D8NBJ1</accession>
<dbReference type="EMBL" id="KZ859080">
    <property type="protein sequence ID" value="RDW23512.1"/>
    <property type="molecule type" value="Genomic_DNA"/>
</dbReference>
<evidence type="ECO:0000256" key="2">
    <source>
        <dbReference type="ARBA" id="ARBA00010992"/>
    </source>
</evidence>
<feature type="domain" description="Major facilitator superfamily (MFS) profile" evidence="9">
    <location>
        <begin position="51"/>
        <end position="470"/>
    </location>
</feature>
<evidence type="ECO:0000256" key="5">
    <source>
        <dbReference type="ARBA" id="ARBA00022989"/>
    </source>
</evidence>
<name>A0A1D8NBJ1_YARLL</name>
<evidence type="ECO:0000313" key="10">
    <source>
        <dbReference type="EMBL" id="AOW02996.1"/>
    </source>
</evidence>
<feature type="transmembrane region" description="Helical" evidence="8">
    <location>
        <begin position="119"/>
        <end position="141"/>
    </location>
</feature>
<dbReference type="eggNOG" id="KOG0252">
    <property type="taxonomic scope" value="Eukaryota"/>
</dbReference>
<evidence type="ECO:0000313" key="13">
    <source>
        <dbReference type="Proteomes" id="UP000256601"/>
    </source>
</evidence>
<reference evidence="11 13" key="2">
    <citation type="submission" date="2018-07" db="EMBL/GenBank/DDBJ databases">
        <title>Draft Genome Assemblies for Five Robust Yarrowia lipolytica Strains Exhibiting High Lipid Production and Pentose Sugar Utilization and Sugar Alcohol Secretion from Undetoxified Lignocellulosic Biomass Hydrolysates.</title>
        <authorList>
            <consortium name="DOE Joint Genome Institute"/>
            <person name="Walker C."/>
            <person name="Ryu S."/>
            <person name="Na H."/>
            <person name="Zane M."/>
            <person name="LaButti K."/>
            <person name="Lipzen A."/>
            <person name="Haridas S."/>
            <person name="Barry K."/>
            <person name="Grigoriev I.V."/>
            <person name="Quarterman J."/>
            <person name="Slininger P."/>
            <person name="Dien B."/>
            <person name="Trinh C.T."/>
        </authorList>
    </citation>
    <scope>NUCLEOTIDE SEQUENCE [LARGE SCALE GENOMIC DNA]</scope>
    <source>
        <strain evidence="11 13">YB392</strain>
    </source>
</reference>
<dbReference type="RefSeq" id="XP_501926.1">
    <property type="nucleotide sequence ID" value="XM_501926.1"/>
</dbReference>
<dbReference type="Pfam" id="PF00083">
    <property type="entry name" value="Sugar_tr"/>
    <property type="match status" value="2"/>
</dbReference>
<dbReference type="EMBL" id="CP017555">
    <property type="protein sequence ID" value="AOW02996.1"/>
    <property type="molecule type" value="Genomic_DNA"/>
</dbReference>
<keyword evidence="5 8" id="KW-1133">Transmembrane helix</keyword>
<keyword evidence="4 8" id="KW-0812">Transmembrane</keyword>
<evidence type="ECO:0000256" key="3">
    <source>
        <dbReference type="ARBA" id="ARBA00022448"/>
    </source>
</evidence>
<dbReference type="Proteomes" id="UP000182444">
    <property type="component" value="Chromosome 1C"/>
</dbReference>
<dbReference type="VEuPathDB" id="FungiDB:YALI0_C16951g"/>
<dbReference type="GO" id="GO:0001406">
    <property type="term" value="F:glycerophosphodiester transmembrane transporter activity"/>
    <property type="evidence" value="ECO:0007669"/>
    <property type="project" value="UniProtKB-ARBA"/>
</dbReference>
<dbReference type="OMA" id="WIFPAIQ"/>
<dbReference type="Proteomes" id="UP000256601">
    <property type="component" value="Unassembled WGS sequence"/>
</dbReference>
<feature type="transmembrane region" description="Helical" evidence="8">
    <location>
        <begin position="446"/>
        <end position="466"/>
    </location>
</feature>
<dbReference type="GeneID" id="2910078"/>
<dbReference type="FunFam" id="1.20.1250.20:FF:000140">
    <property type="entry name" value="Putative MFS phospholipid transporter"/>
    <property type="match status" value="1"/>
</dbReference>
<comment type="similarity">
    <text evidence="2">Belongs to the major facilitator superfamily. Sugar transporter (TC 2.A.1.1) family.</text>
</comment>
<evidence type="ECO:0000259" key="9">
    <source>
        <dbReference type="PROSITE" id="PS50850"/>
    </source>
</evidence>
<keyword evidence="3" id="KW-0813">Transport</keyword>
<proteinExistence type="inferred from homology"/>
<feature type="transmembrane region" description="Helical" evidence="8">
    <location>
        <begin position="343"/>
        <end position="363"/>
    </location>
</feature>
<dbReference type="VEuPathDB" id="FungiDB:YALI1_C24262g"/>
<evidence type="ECO:0000256" key="7">
    <source>
        <dbReference type="SAM" id="MobiDB-lite"/>
    </source>
</evidence>
<organism evidence="10 12">
    <name type="scientific">Yarrowia lipolytica</name>
    <name type="common">Candida lipolytica</name>
    <dbReference type="NCBI Taxonomy" id="4952"/>
    <lineage>
        <taxon>Eukaryota</taxon>
        <taxon>Fungi</taxon>
        <taxon>Dikarya</taxon>
        <taxon>Ascomycota</taxon>
        <taxon>Saccharomycotina</taxon>
        <taxon>Dipodascomycetes</taxon>
        <taxon>Dipodascales</taxon>
        <taxon>Dipodascales incertae sedis</taxon>
        <taxon>Yarrowia</taxon>
    </lineage>
</organism>
<dbReference type="PROSITE" id="PS50850">
    <property type="entry name" value="MFS"/>
    <property type="match status" value="1"/>
</dbReference>
<sequence>MPQIFFNKVYPGEMALPGRTKTAEELEALEAEKNDPQMQRPMFGKNGRAWPVITAGAGLFSDGYVNNSMGTVNTCLSILYGDYYSKSTYSRTVSSIVFAGTVLGMIVFGFVADYHSRKMGMIASTLILIVFTILCSAAWGAGGKDDIGGMLSALIAYRFLVGIGIGGEYPAGSVACSEASALMGNGTRNRWFIFFTGFMIDFGFVVAAFVPLILLWICGDDNLTPVWRITIGLGAIPPLSLFYFRTRFKEPDTFRKNNFKRTRPPYILALRYYGPRLVVICIVWMLYNFISFPFGIYGSQIINLLVKDGDLYKTFGWNVLLTAFYLPGAFLGAIFSDWFGPRITLAGALILQGIVGFIMAGVYESMIKNIAGFVIAYGIFQALGEMGPGGNIGLLASKNSPTAIRGVFYCIASSMGKIGAFIGTQCFPLIIKGFEKGGDEIKGVQGPFWISSALCIFSALITFFFLPPVTQTSVQDEDRKFFEYIRAHGFDVSKMGDEGFEPESEESMETELYEQKGSNEELYVNTHEVKN</sequence>
<dbReference type="AlphaFoldDB" id="A0A1D8NBJ1"/>
<evidence type="ECO:0000256" key="4">
    <source>
        <dbReference type="ARBA" id="ARBA00022692"/>
    </source>
</evidence>
<feature type="transmembrane region" description="Helical" evidence="8">
    <location>
        <begin position="93"/>
        <end position="112"/>
    </location>
</feature>
<evidence type="ECO:0000256" key="1">
    <source>
        <dbReference type="ARBA" id="ARBA00004141"/>
    </source>
</evidence>
<gene>
    <name evidence="11" type="ORF">B0I71DRAFT_135855</name>
    <name evidence="10" type="ORF">YALI1_C24262g</name>
</gene>
<feature type="transmembrane region" description="Helical" evidence="8">
    <location>
        <begin position="369"/>
        <end position="386"/>
    </location>
</feature>
<dbReference type="PANTHER" id="PTHR23508">
    <property type="entry name" value="CARBOXYLIC ACID TRANSPORTER PROTEIN HOMOLOG"/>
    <property type="match status" value="1"/>
</dbReference>
<feature type="transmembrane region" description="Helical" evidence="8">
    <location>
        <begin position="226"/>
        <end position="244"/>
    </location>
</feature>
<dbReference type="OrthoDB" id="2261376at2759"/>
<dbReference type="InterPro" id="IPR005828">
    <property type="entry name" value="MFS_sugar_transport-like"/>
</dbReference>
<dbReference type="InterPro" id="IPR036259">
    <property type="entry name" value="MFS_trans_sf"/>
</dbReference>
<feature type="transmembrane region" description="Helical" evidence="8">
    <location>
        <begin position="315"/>
        <end position="336"/>
    </location>
</feature>
<evidence type="ECO:0000313" key="11">
    <source>
        <dbReference type="EMBL" id="RDW23512.1"/>
    </source>
</evidence>
<reference evidence="10 12" key="1">
    <citation type="journal article" date="2016" name="PLoS ONE">
        <title>Sequence Assembly of Yarrowia lipolytica Strain W29/CLIB89 Shows Transposable Element Diversity.</title>
        <authorList>
            <person name="Magnan C."/>
            <person name="Yu J."/>
            <person name="Chang I."/>
            <person name="Jahn E."/>
            <person name="Kanomata Y."/>
            <person name="Wu J."/>
            <person name="Zeller M."/>
            <person name="Oakes M."/>
            <person name="Baldi P."/>
            <person name="Sandmeyer S."/>
        </authorList>
    </citation>
    <scope>NUCLEOTIDE SEQUENCE [LARGE SCALE GENOMIC DNA]</scope>
    <source>
        <strain evidence="10">CLIB89</strain>
        <strain evidence="12">CLIB89(W29)</strain>
    </source>
</reference>
<dbReference type="Gene3D" id="1.20.1250.20">
    <property type="entry name" value="MFS general substrate transporter like domains"/>
    <property type="match status" value="1"/>
</dbReference>
<keyword evidence="6 8" id="KW-0472">Membrane</keyword>
<feature type="transmembrane region" description="Helical" evidence="8">
    <location>
        <begin position="191"/>
        <end position="214"/>
    </location>
</feature>
<comment type="subcellular location">
    <subcellularLocation>
        <location evidence="1">Membrane</location>
        <topology evidence="1">Multi-pass membrane protein</topology>
    </subcellularLocation>
</comment>
<dbReference type="KEGG" id="yli:2910078"/>
<feature type="compositionally biased region" description="Acidic residues" evidence="7">
    <location>
        <begin position="498"/>
        <end position="512"/>
    </location>
</feature>
<feature type="region of interest" description="Disordered" evidence="7">
    <location>
        <begin position="496"/>
        <end position="519"/>
    </location>
</feature>